<evidence type="ECO:0000313" key="6">
    <source>
        <dbReference type="EMBL" id="AQY21248.1"/>
    </source>
</evidence>
<dbReference type="SUPFAM" id="SSF55315">
    <property type="entry name" value="L30e-like"/>
    <property type="match status" value="1"/>
</dbReference>
<dbReference type="Gene3D" id="3.30.1330.30">
    <property type="match status" value="1"/>
</dbReference>
<keyword evidence="3 6" id="KW-0808">Transferase</keyword>
<dbReference type="InterPro" id="IPR029028">
    <property type="entry name" value="Alpha/beta_knot_MTases"/>
</dbReference>
<evidence type="ECO:0000256" key="1">
    <source>
        <dbReference type="ARBA" id="ARBA00007228"/>
    </source>
</evidence>
<dbReference type="RefSeq" id="WP_079206459.1">
    <property type="nucleotide sequence ID" value="NZ_CP011859.1"/>
</dbReference>
<dbReference type="GO" id="GO:0003723">
    <property type="term" value="F:RNA binding"/>
    <property type="evidence" value="ECO:0007669"/>
    <property type="project" value="InterPro"/>
</dbReference>
<dbReference type="PANTHER" id="PTHR43191:SF2">
    <property type="entry name" value="RRNA METHYLTRANSFERASE 3, MITOCHONDRIAL"/>
    <property type="match status" value="1"/>
</dbReference>
<protein>
    <submittedName>
        <fullName evidence="6">23S rRNA (Guanosine-2'-O-)-methyltransferase RlmB</fullName>
    </submittedName>
</protein>
<feature type="domain" description="tRNA/rRNA methyltransferase SpoU type" evidence="4">
    <location>
        <begin position="98"/>
        <end position="235"/>
    </location>
</feature>
<dbReference type="InterPro" id="IPR053888">
    <property type="entry name" value="MRM3-like_sub_bind"/>
</dbReference>
<dbReference type="GO" id="GO:0008173">
    <property type="term" value="F:RNA methyltransferase activity"/>
    <property type="evidence" value="ECO:0007669"/>
    <property type="project" value="InterPro"/>
</dbReference>
<dbReference type="Proteomes" id="UP000189883">
    <property type="component" value="Chromosome"/>
</dbReference>
<evidence type="ECO:0000259" key="4">
    <source>
        <dbReference type="Pfam" id="PF00588"/>
    </source>
</evidence>
<dbReference type="SUPFAM" id="SSF75217">
    <property type="entry name" value="alpha/beta knot"/>
    <property type="match status" value="1"/>
</dbReference>
<dbReference type="Gene3D" id="3.40.1280.10">
    <property type="match status" value="1"/>
</dbReference>
<dbReference type="InterPro" id="IPR029026">
    <property type="entry name" value="tRNA_m1G_MTases_N"/>
</dbReference>
<comment type="similarity">
    <text evidence="1">Belongs to the class IV-like SAM-binding methyltransferase superfamily. RNA methyltransferase TrmH family.</text>
</comment>
<reference evidence="6 7" key="1">
    <citation type="submission" date="2015-06" db="EMBL/GenBank/DDBJ databases">
        <title>R. anatipestifer strain HXb2 is the most virulent strain so far, and the genome sequence would help us uncover the pathogenesis.</title>
        <authorList>
            <person name="Hu Q."/>
            <person name="Qi J."/>
            <person name="Bo H."/>
            <person name="Liu G."/>
            <person name="Tao M."/>
            <person name="Ding Y."/>
            <person name="Xue Y."/>
        </authorList>
    </citation>
    <scope>NUCLEOTIDE SEQUENCE [LARGE SCALE GENOMIC DNA]</scope>
    <source>
        <strain evidence="6 7">HXb2</strain>
    </source>
</reference>
<feature type="domain" description="MRM3-like substrate binding" evidence="5">
    <location>
        <begin position="6"/>
        <end position="83"/>
    </location>
</feature>
<accession>A0A1S7DQ60</accession>
<dbReference type="GO" id="GO:0006396">
    <property type="term" value="P:RNA processing"/>
    <property type="evidence" value="ECO:0007669"/>
    <property type="project" value="InterPro"/>
</dbReference>
<dbReference type="Pfam" id="PF22435">
    <property type="entry name" value="MRM3-like_sub_bind"/>
    <property type="match status" value="1"/>
</dbReference>
<dbReference type="PANTHER" id="PTHR43191">
    <property type="entry name" value="RRNA METHYLTRANSFERASE 3"/>
    <property type="match status" value="1"/>
</dbReference>
<evidence type="ECO:0000256" key="2">
    <source>
        <dbReference type="ARBA" id="ARBA00022603"/>
    </source>
</evidence>
<keyword evidence="2 6" id="KW-0489">Methyltransferase</keyword>
<evidence type="ECO:0000256" key="3">
    <source>
        <dbReference type="ARBA" id="ARBA00022679"/>
    </source>
</evidence>
<dbReference type="InterPro" id="IPR029064">
    <property type="entry name" value="Ribosomal_eL30-like_sf"/>
</dbReference>
<organism evidence="6 7">
    <name type="scientific">Riemerella anatipestifer</name>
    <name type="common">Moraxella anatipestifer</name>
    <dbReference type="NCBI Taxonomy" id="34085"/>
    <lineage>
        <taxon>Bacteria</taxon>
        <taxon>Pseudomonadati</taxon>
        <taxon>Bacteroidota</taxon>
        <taxon>Flavobacteriia</taxon>
        <taxon>Flavobacteriales</taxon>
        <taxon>Weeksellaceae</taxon>
        <taxon>Riemerella</taxon>
    </lineage>
</organism>
<dbReference type="CDD" id="cd18109">
    <property type="entry name" value="SpoU-like_RNA-MTase"/>
    <property type="match status" value="1"/>
</dbReference>
<dbReference type="Pfam" id="PF00588">
    <property type="entry name" value="SpoU_methylase"/>
    <property type="match status" value="1"/>
</dbReference>
<proteinExistence type="inferred from homology"/>
<evidence type="ECO:0000259" key="5">
    <source>
        <dbReference type="Pfam" id="PF22435"/>
    </source>
</evidence>
<gene>
    <name evidence="6" type="primary">rlmB</name>
    <name evidence="6" type="ORF">AB406_0286</name>
</gene>
<dbReference type="InterPro" id="IPR051259">
    <property type="entry name" value="rRNA_Methyltransferase"/>
</dbReference>
<dbReference type="EMBL" id="CP011859">
    <property type="protein sequence ID" value="AQY21248.1"/>
    <property type="molecule type" value="Genomic_DNA"/>
</dbReference>
<name>A0A1S7DQ60_RIEAN</name>
<sequence>MLTSHKVKILQSLDKKKFRQKYNLFLVEGNKIIKELKNTNIEIESVYSVNSDGIEFLADVLVPITEKELKKVSFLKTPKDSLAVCYLPTPKITEDNNINLVLDGLQDPGNLGTIIRLADWFGIEQIVCSTDTVDVYNPKVIQATMGSFTRVNVVYSDIEQFLLNSPAENIGTDMEGENLYKTNFPKKFNLVLGNEGNGMRPSVERLMKRNITIPRFGNHKATESLNVSMAAGVILGQVFSDK</sequence>
<dbReference type="InterPro" id="IPR001537">
    <property type="entry name" value="SpoU_MeTrfase"/>
</dbReference>
<dbReference type="AlphaFoldDB" id="A0A1S7DQ60"/>
<evidence type="ECO:0000313" key="7">
    <source>
        <dbReference type="Proteomes" id="UP000189883"/>
    </source>
</evidence>
<dbReference type="GO" id="GO:0032259">
    <property type="term" value="P:methylation"/>
    <property type="evidence" value="ECO:0007669"/>
    <property type="project" value="UniProtKB-KW"/>
</dbReference>